<accession>A0AAV4WL08</accession>
<dbReference type="AlphaFoldDB" id="A0AAV4WL08"/>
<reference evidence="1 2" key="1">
    <citation type="submission" date="2021-06" db="EMBL/GenBank/DDBJ databases">
        <title>Caerostris darwini draft genome.</title>
        <authorList>
            <person name="Kono N."/>
            <person name="Arakawa K."/>
        </authorList>
    </citation>
    <scope>NUCLEOTIDE SEQUENCE [LARGE SCALE GENOMIC DNA]</scope>
</reference>
<evidence type="ECO:0000313" key="2">
    <source>
        <dbReference type="Proteomes" id="UP001054837"/>
    </source>
</evidence>
<proteinExistence type="predicted"/>
<evidence type="ECO:0000313" key="1">
    <source>
        <dbReference type="EMBL" id="GIY82929.1"/>
    </source>
</evidence>
<dbReference type="Proteomes" id="UP001054837">
    <property type="component" value="Unassembled WGS sequence"/>
</dbReference>
<organism evidence="1 2">
    <name type="scientific">Caerostris darwini</name>
    <dbReference type="NCBI Taxonomy" id="1538125"/>
    <lineage>
        <taxon>Eukaryota</taxon>
        <taxon>Metazoa</taxon>
        <taxon>Ecdysozoa</taxon>
        <taxon>Arthropoda</taxon>
        <taxon>Chelicerata</taxon>
        <taxon>Arachnida</taxon>
        <taxon>Araneae</taxon>
        <taxon>Araneomorphae</taxon>
        <taxon>Entelegynae</taxon>
        <taxon>Araneoidea</taxon>
        <taxon>Araneidae</taxon>
        <taxon>Caerostris</taxon>
    </lineage>
</organism>
<comment type="caution">
    <text evidence="1">The sequence shown here is derived from an EMBL/GenBank/DDBJ whole genome shotgun (WGS) entry which is preliminary data.</text>
</comment>
<name>A0AAV4WL08_9ARAC</name>
<protein>
    <submittedName>
        <fullName evidence="1">Uncharacterized protein</fullName>
    </submittedName>
</protein>
<dbReference type="EMBL" id="BPLQ01014754">
    <property type="protein sequence ID" value="GIY82929.1"/>
    <property type="molecule type" value="Genomic_DNA"/>
</dbReference>
<gene>
    <name evidence="1" type="ORF">CDAR_527331</name>
</gene>
<keyword evidence="2" id="KW-1185">Reference proteome</keyword>
<sequence>MYFVYVFYRERVLKCIEIPYPKVSVWHISSEDRQAHIFVVQPDNKNGTRGEVPLPVLSAKGKTSVWKVFRAHRSEGERSTLAYLYPSKGVNCMSLERRRINKSCVAPSI</sequence>